<proteinExistence type="predicted"/>
<comment type="caution">
    <text evidence="1">The sequence shown here is derived from an EMBL/GenBank/DDBJ whole genome shotgun (WGS) entry which is preliminary data.</text>
</comment>
<dbReference type="Proteomes" id="UP001164250">
    <property type="component" value="Chromosome 1"/>
</dbReference>
<accession>A0ACC1C780</accession>
<organism evidence="1 2">
    <name type="scientific">Pistacia atlantica</name>
    <dbReference type="NCBI Taxonomy" id="434234"/>
    <lineage>
        <taxon>Eukaryota</taxon>
        <taxon>Viridiplantae</taxon>
        <taxon>Streptophyta</taxon>
        <taxon>Embryophyta</taxon>
        <taxon>Tracheophyta</taxon>
        <taxon>Spermatophyta</taxon>
        <taxon>Magnoliopsida</taxon>
        <taxon>eudicotyledons</taxon>
        <taxon>Gunneridae</taxon>
        <taxon>Pentapetalae</taxon>
        <taxon>rosids</taxon>
        <taxon>malvids</taxon>
        <taxon>Sapindales</taxon>
        <taxon>Anacardiaceae</taxon>
        <taxon>Pistacia</taxon>
    </lineage>
</organism>
<sequence length="86" mass="9821">MTKVRAPKEKGVENFGAVCSKLCALKECLKHWNKNVFGDVHSKVEKVRLLLAQVQLSNSQMPYTTEGFEEEIKAKQNLVKNLKIFK</sequence>
<gene>
    <name evidence="1" type="ORF">Patl1_00422</name>
</gene>
<evidence type="ECO:0000313" key="1">
    <source>
        <dbReference type="EMBL" id="KAJ0111374.1"/>
    </source>
</evidence>
<reference evidence="2" key="1">
    <citation type="journal article" date="2023" name="G3 (Bethesda)">
        <title>Genome assembly and association tests identify interacting loci associated with vigor, precocity, and sex in interspecific pistachio rootstocks.</title>
        <authorList>
            <person name="Palmer W."/>
            <person name="Jacygrad E."/>
            <person name="Sagayaradj S."/>
            <person name="Cavanaugh K."/>
            <person name="Han R."/>
            <person name="Bertier L."/>
            <person name="Beede B."/>
            <person name="Kafkas S."/>
            <person name="Golino D."/>
            <person name="Preece J."/>
            <person name="Michelmore R."/>
        </authorList>
    </citation>
    <scope>NUCLEOTIDE SEQUENCE [LARGE SCALE GENOMIC DNA]</scope>
</reference>
<dbReference type="EMBL" id="CM047897">
    <property type="protein sequence ID" value="KAJ0111374.1"/>
    <property type="molecule type" value="Genomic_DNA"/>
</dbReference>
<protein>
    <submittedName>
        <fullName evidence="1">Uncharacterized protein</fullName>
    </submittedName>
</protein>
<evidence type="ECO:0000313" key="2">
    <source>
        <dbReference type="Proteomes" id="UP001164250"/>
    </source>
</evidence>
<name>A0ACC1C780_9ROSI</name>
<keyword evidence="2" id="KW-1185">Reference proteome</keyword>